<dbReference type="AlphaFoldDB" id="M2R120"/>
<feature type="region of interest" description="Disordered" evidence="1">
    <location>
        <begin position="128"/>
        <end position="182"/>
    </location>
</feature>
<keyword evidence="3" id="KW-1185">Reference proteome</keyword>
<name>M2R120_CERS8</name>
<evidence type="ECO:0000313" key="2">
    <source>
        <dbReference type="EMBL" id="EMD31922.1"/>
    </source>
</evidence>
<sequence>MMSPETCVHRYTHFLITARHSIPAIEPCTVELDVDIHRLYSSGPQQCRVTKKSATQTDGYICQGRAPGGDYQFHYRHLHKARTSNHLAHTYHFADTSASFIRTMDPKSEPTTLVRTSILRDVVDLCPSTSASTTTVPPATSWRSKGKAGAPVSNASSTKPQPKPTQPQPTQPQPTQTKPQPN</sequence>
<dbReference type="Proteomes" id="UP000016930">
    <property type="component" value="Unassembled WGS sequence"/>
</dbReference>
<dbReference type="EMBL" id="KB445814">
    <property type="protein sequence ID" value="EMD31922.1"/>
    <property type="molecule type" value="Genomic_DNA"/>
</dbReference>
<feature type="compositionally biased region" description="Low complexity" evidence="1">
    <location>
        <begin position="128"/>
        <end position="141"/>
    </location>
</feature>
<accession>M2R120</accession>
<organism evidence="2 3">
    <name type="scientific">Ceriporiopsis subvermispora (strain B)</name>
    <name type="common">White-rot fungus</name>
    <name type="synonym">Gelatoporia subvermispora</name>
    <dbReference type="NCBI Taxonomy" id="914234"/>
    <lineage>
        <taxon>Eukaryota</taxon>
        <taxon>Fungi</taxon>
        <taxon>Dikarya</taxon>
        <taxon>Basidiomycota</taxon>
        <taxon>Agaricomycotina</taxon>
        <taxon>Agaricomycetes</taxon>
        <taxon>Polyporales</taxon>
        <taxon>Gelatoporiaceae</taxon>
        <taxon>Gelatoporia</taxon>
    </lineage>
</organism>
<feature type="compositionally biased region" description="Low complexity" evidence="1">
    <location>
        <begin position="173"/>
        <end position="182"/>
    </location>
</feature>
<feature type="compositionally biased region" description="Pro residues" evidence="1">
    <location>
        <begin position="161"/>
        <end position="172"/>
    </location>
</feature>
<evidence type="ECO:0000256" key="1">
    <source>
        <dbReference type="SAM" id="MobiDB-lite"/>
    </source>
</evidence>
<proteinExistence type="predicted"/>
<evidence type="ECO:0000313" key="3">
    <source>
        <dbReference type="Proteomes" id="UP000016930"/>
    </source>
</evidence>
<dbReference type="HOGENOM" id="CLU_1481801_0_0_1"/>
<protein>
    <submittedName>
        <fullName evidence="2">Uncharacterized protein</fullName>
    </submittedName>
</protein>
<reference evidence="2 3" key="1">
    <citation type="journal article" date="2012" name="Proc. Natl. Acad. Sci. U.S.A.">
        <title>Comparative genomics of Ceriporiopsis subvermispora and Phanerochaete chrysosporium provide insight into selective ligninolysis.</title>
        <authorList>
            <person name="Fernandez-Fueyo E."/>
            <person name="Ruiz-Duenas F.J."/>
            <person name="Ferreira P."/>
            <person name="Floudas D."/>
            <person name="Hibbett D.S."/>
            <person name="Canessa P."/>
            <person name="Larrondo L.F."/>
            <person name="James T.Y."/>
            <person name="Seelenfreund D."/>
            <person name="Lobos S."/>
            <person name="Polanco R."/>
            <person name="Tello M."/>
            <person name="Honda Y."/>
            <person name="Watanabe T."/>
            <person name="Watanabe T."/>
            <person name="Ryu J.S."/>
            <person name="Kubicek C.P."/>
            <person name="Schmoll M."/>
            <person name="Gaskell J."/>
            <person name="Hammel K.E."/>
            <person name="St John F.J."/>
            <person name="Vanden Wymelenberg A."/>
            <person name="Sabat G."/>
            <person name="Splinter BonDurant S."/>
            <person name="Syed K."/>
            <person name="Yadav J.S."/>
            <person name="Doddapaneni H."/>
            <person name="Subramanian V."/>
            <person name="Lavin J.L."/>
            <person name="Oguiza J.A."/>
            <person name="Perez G."/>
            <person name="Pisabarro A.G."/>
            <person name="Ramirez L."/>
            <person name="Santoyo F."/>
            <person name="Master E."/>
            <person name="Coutinho P.M."/>
            <person name="Henrissat B."/>
            <person name="Lombard V."/>
            <person name="Magnuson J.K."/>
            <person name="Kuees U."/>
            <person name="Hori C."/>
            <person name="Igarashi K."/>
            <person name="Samejima M."/>
            <person name="Held B.W."/>
            <person name="Barry K.W."/>
            <person name="LaButti K.M."/>
            <person name="Lapidus A."/>
            <person name="Lindquist E.A."/>
            <person name="Lucas S.M."/>
            <person name="Riley R."/>
            <person name="Salamov A.A."/>
            <person name="Hoffmeister D."/>
            <person name="Schwenk D."/>
            <person name="Hadar Y."/>
            <person name="Yarden O."/>
            <person name="de Vries R.P."/>
            <person name="Wiebenga A."/>
            <person name="Stenlid J."/>
            <person name="Eastwood D."/>
            <person name="Grigoriev I.V."/>
            <person name="Berka R.M."/>
            <person name="Blanchette R.A."/>
            <person name="Kersten P."/>
            <person name="Martinez A.T."/>
            <person name="Vicuna R."/>
            <person name="Cullen D."/>
        </authorList>
    </citation>
    <scope>NUCLEOTIDE SEQUENCE [LARGE SCALE GENOMIC DNA]</scope>
    <source>
        <strain evidence="2 3">B</strain>
    </source>
</reference>
<gene>
    <name evidence="2" type="ORF">CERSUDRAFT_119252</name>
</gene>